<comment type="similarity">
    <text evidence="2">Belongs to the SLA2 family.</text>
</comment>
<keyword evidence="5" id="KW-0175">Coiled coil</keyword>
<protein>
    <recommendedName>
        <fullName evidence="11">Huntingtin interacting protein 1</fullName>
    </recommendedName>
</protein>
<dbReference type="SUPFAM" id="SSF48464">
    <property type="entry name" value="ENTH/VHS domain"/>
    <property type="match status" value="1"/>
</dbReference>
<dbReference type="InterPro" id="IPR013809">
    <property type="entry name" value="ENTH"/>
</dbReference>
<evidence type="ECO:0000256" key="5">
    <source>
        <dbReference type="SAM" id="Coils"/>
    </source>
</evidence>
<dbReference type="GO" id="GO:0048268">
    <property type="term" value="P:clathrin coat assembly"/>
    <property type="evidence" value="ECO:0007669"/>
    <property type="project" value="TreeGrafter"/>
</dbReference>
<dbReference type="InterPro" id="IPR002558">
    <property type="entry name" value="ILWEQ_dom"/>
</dbReference>
<dbReference type="PANTHER" id="PTHR10407:SF15">
    <property type="entry name" value="HUNTINGTIN INTERACTING PROTEIN 1"/>
    <property type="match status" value="1"/>
</dbReference>
<dbReference type="PROSITE" id="PS50945">
    <property type="entry name" value="I_LWEQ"/>
    <property type="match status" value="1"/>
</dbReference>
<evidence type="ECO:0000256" key="3">
    <source>
        <dbReference type="ARBA" id="ARBA00022490"/>
    </source>
</evidence>
<dbReference type="Pfam" id="PF07651">
    <property type="entry name" value="ANTH"/>
    <property type="match status" value="1"/>
</dbReference>
<feature type="region of interest" description="Disordered" evidence="6">
    <location>
        <begin position="288"/>
        <end position="330"/>
    </location>
</feature>
<dbReference type="Gene3D" id="1.20.1410.10">
    <property type="entry name" value="I/LWEQ domain"/>
    <property type="match status" value="1"/>
</dbReference>
<evidence type="ECO:0000256" key="6">
    <source>
        <dbReference type="SAM" id="MobiDB-lite"/>
    </source>
</evidence>
<evidence type="ECO:0000259" key="8">
    <source>
        <dbReference type="PROSITE" id="PS50945"/>
    </source>
</evidence>
<dbReference type="Proteomes" id="UP000801492">
    <property type="component" value="Unassembled WGS sequence"/>
</dbReference>
<dbReference type="Gene3D" id="1.25.40.90">
    <property type="match status" value="1"/>
</dbReference>
<accession>A0A8K0GD13</accession>
<dbReference type="InterPro" id="IPR011417">
    <property type="entry name" value="ANTH_dom"/>
</dbReference>
<keyword evidence="4" id="KW-0009">Actin-binding</keyword>
<dbReference type="GO" id="GO:0035615">
    <property type="term" value="F:clathrin adaptor activity"/>
    <property type="evidence" value="ECO:0007669"/>
    <property type="project" value="TreeGrafter"/>
</dbReference>
<name>A0A8K0GD13_IGNLU</name>
<evidence type="ECO:0008006" key="11">
    <source>
        <dbReference type="Google" id="ProtNLM"/>
    </source>
</evidence>
<feature type="coiled-coil region" evidence="5">
    <location>
        <begin position="336"/>
        <end position="363"/>
    </location>
</feature>
<dbReference type="EMBL" id="VTPC01006248">
    <property type="protein sequence ID" value="KAF2895094.1"/>
    <property type="molecule type" value="Genomic_DNA"/>
</dbReference>
<dbReference type="GO" id="GO:0043325">
    <property type="term" value="F:phosphatidylinositol-3,4-bisphosphate binding"/>
    <property type="evidence" value="ECO:0007669"/>
    <property type="project" value="TreeGrafter"/>
</dbReference>
<dbReference type="GO" id="GO:0032051">
    <property type="term" value="F:clathrin light chain binding"/>
    <property type="evidence" value="ECO:0007669"/>
    <property type="project" value="TreeGrafter"/>
</dbReference>
<keyword evidence="3" id="KW-0963">Cytoplasm</keyword>
<dbReference type="InterPro" id="IPR030224">
    <property type="entry name" value="Sla2_fam"/>
</dbReference>
<dbReference type="OrthoDB" id="8178130at2759"/>
<dbReference type="Pfam" id="PF01608">
    <property type="entry name" value="I_LWEQ"/>
    <property type="match status" value="1"/>
</dbReference>
<dbReference type="CDD" id="cd17006">
    <property type="entry name" value="ANTH_N_HIP1_like"/>
    <property type="match status" value="1"/>
</dbReference>
<dbReference type="PANTHER" id="PTHR10407">
    <property type="entry name" value="HUNTINGTIN INTERACTING PROTEIN 1"/>
    <property type="match status" value="1"/>
</dbReference>
<dbReference type="GO" id="GO:0030864">
    <property type="term" value="C:cortical actin cytoskeleton"/>
    <property type="evidence" value="ECO:0007669"/>
    <property type="project" value="TreeGrafter"/>
</dbReference>
<dbReference type="FunFam" id="1.25.40.90:FF:000012">
    <property type="entry name" value="Huntingtin interacting protein 1-related"/>
    <property type="match status" value="1"/>
</dbReference>
<organism evidence="9 10">
    <name type="scientific">Ignelater luminosus</name>
    <name type="common">Cucubano</name>
    <name type="synonym">Pyrophorus luminosus</name>
    <dbReference type="NCBI Taxonomy" id="2038154"/>
    <lineage>
        <taxon>Eukaryota</taxon>
        <taxon>Metazoa</taxon>
        <taxon>Ecdysozoa</taxon>
        <taxon>Arthropoda</taxon>
        <taxon>Hexapoda</taxon>
        <taxon>Insecta</taxon>
        <taxon>Pterygota</taxon>
        <taxon>Neoptera</taxon>
        <taxon>Endopterygota</taxon>
        <taxon>Coleoptera</taxon>
        <taxon>Polyphaga</taxon>
        <taxon>Elateriformia</taxon>
        <taxon>Elateroidea</taxon>
        <taxon>Elateridae</taxon>
        <taxon>Agrypninae</taxon>
        <taxon>Pyrophorini</taxon>
        <taxon>Ignelater</taxon>
    </lineage>
</organism>
<dbReference type="SUPFAM" id="SSF109885">
    <property type="entry name" value="I/LWEQ domain"/>
    <property type="match status" value="1"/>
</dbReference>
<dbReference type="InterPro" id="IPR008942">
    <property type="entry name" value="ENTH_VHS"/>
</dbReference>
<sequence>MTTTTVLSDKGYFKYATAINKAINNLEIPVKQKHVRSAIIGTFQEQGAQTFWMVALRLPYMDDRIVAWKLCHVVHKVLREGHPLCLVHSQRHRRDLDETGKLWCHLKEGYGKMIRLYTTLLITKLDFHKRNPRFPGHLGVTNEELESIGANDINNYFQLSVEMFDYLDNILDLQHAIFGSLDMSRSNSMTSAGQCRLAPLIMCIQDASRLYDYCVKILFRLHSSLPADTLSGHRERFLKQFKELKQFYQNTNALQYFRNLITVPPLPERPPNFLLQAELRTYVTQEVVVPPEEDEPSEGNLIDTSDTSFDRVDSHSQRSMSPAPPPQPPQAHIDAIAERDNLIKHLQQELERLRIDNNRLLKDNVENTNKLHEQINALETSLATKDSELVQERQIKEDLFHQASVVAQSQDSEQKIKEEKFSKLVGVYKNLREEHIDLIRQKAEIEKKLKENSSKYEQSEQRAVELESKIKEMEYESVRKCEVLQQASASSHEELEALKRDKDLFNMETEILKKSLDDAVKERNHYNAELQQEKLQKQGLQSEIENLSQKLTAVQNQMQQLKVDNSNQINEIIIKFIQEGENTLKHSIHELDNPALSGVSCSPDYFRSLTQDCLEALNSTVGVNHDNPALVIILSSRISHRLSTYLLQGRATSNTSPDIMFGERMADACKQLGESVLIVLEALRINKTTDGCVNEATEKLKAVASLAETISGSLQGETADKLADMIDDELSAMDKAIEEAAKRIQEMLSTSRAAYSGIKLEVNEKILDSCTTLMQAIKLLVQKARLLQAEIVSQGKGTASAKEFYKRNHRWTDGFISAAKAVAVAAKFFLSAADKVVSGQGKLEQLVVASQEIAASTAQLVVASRVKADRHSNNLQQLTHASKGVTTATGGVVATVKDCSQLMDDAEELDTSNMTLHQAKRLEMDAQVRVLELEKELQQERLRLSALRRRHYQLAGEGEGWEVPKNSLH</sequence>
<gene>
    <name evidence="9" type="ORF">ILUMI_11082</name>
</gene>
<feature type="coiled-coil region" evidence="5">
    <location>
        <begin position="916"/>
        <end position="950"/>
    </location>
</feature>
<reference evidence="9" key="1">
    <citation type="submission" date="2019-08" db="EMBL/GenBank/DDBJ databases">
        <title>The genome of the North American firefly Photinus pyralis.</title>
        <authorList>
            <consortium name="Photinus pyralis genome working group"/>
            <person name="Fallon T.R."/>
            <person name="Sander Lower S.E."/>
            <person name="Weng J.-K."/>
        </authorList>
    </citation>
    <scope>NUCLEOTIDE SEQUENCE</scope>
    <source>
        <strain evidence="9">TRF0915ILg1</strain>
        <tissue evidence="9">Whole body</tissue>
    </source>
</reference>
<proteinExistence type="inferred from homology"/>
<dbReference type="SMART" id="SM00307">
    <property type="entry name" value="ILWEQ"/>
    <property type="match status" value="1"/>
</dbReference>
<dbReference type="FunFam" id="1.20.1410.10:FF:000006">
    <property type="entry name" value="Huntingtin interacting protein"/>
    <property type="match status" value="1"/>
</dbReference>
<comment type="caution">
    <text evidence="9">The sequence shown here is derived from an EMBL/GenBank/DDBJ whole genome shotgun (WGS) entry which is preliminary data.</text>
</comment>
<feature type="coiled-coil region" evidence="5">
    <location>
        <begin position="428"/>
        <end position="571"/>
    </location>
</feature>
<evidence type="ECO:0000313" key="10">
    <source>
        <dbReference type="Proteomes" id="UP000801492"/>
    </source>
</evidence>
<dbReference type="AlphaFoldDB" id="A0A8K0GD13"/>
<evidence type="ECO:0000313" key="9">
    <source>
        <dbReference type="EMBL" id="KAF2895094.1"/>
    </source>
</evidence>
<feature type="domain" description="ENTH" evidence="7">
    <location>
        <begin position="7"/>
        <end position="135"/>
    </location>
</feature>
<dbReference type="GO" id="GO:0006897">
    <property type="term" value="P:endocytosis"/>
    <property type="evidence" value="ECO:0007669"/>
    <property type="project" value="InterPro"/>
</dbReference>
<keyword evidence="10" id="KW-1185">Reference proteome</keyword>
<dbReference type="GO" id="GO:0007015">
    <property type="term" value="P:actin filament organization"/>
    <property type="evidence" value="ECO:0007669"/>
    <property type="project" value="TreeGrafter"/>
</dbReference>
<dbReference type="Gene3D" id="1.20.5.1700">
    <property type="match status" value="1"/>
</dbReference>
<evidence type="ECO:0000256" key="2">
    <source>
        <dbReference type="ARBA" id="ARBA00010135"/>
    </source>
</evidence>
<evidence type="ECO:0000256" key="4">
    <source>
        <dbReference type="ARBA" id="ARBA00023203"/>
    </source>
</evidence>
<evidence type="ECO:0000256" key="1">
    <source>
        <dbReference type="ARBA" id="ARBA00004496"/>
    </source>
</evidence>
<dbReference type="GO" id="GO:0080025">
    <property type="term" value="F:phosphatidylinositol-3,5-bisphosphate binding"/>
    <property type="evidence" value="ECO:0007669"/>
    <property type="project" value="TreeGrafter"/>
</dbReference>
<dbReference type="GO" id="GO:0051015">
    <property type="term" value="F:actin filament binding"/>
    <property type="evidence" value="ECO:0007669"/>
    <property type="project" value="TreeGrafter"/>
</dbReference>
<comment type="subcellular location">
    <subcellularLocation>
        <location evidence="1">Cytoplasm</location>
    </subcellularLocation>
</comment>
<dbReference type="GO" id="GO:0030136">
    <property type="term" value="C:clathrin-coated vesicle"/>
    <property type="evidence" value="ECO:0007669"/>
    <property type="project" value="TreeGrafter"/>
</dbReference>
<dbReference type="PROSITE" id="PS50942">
    <property type="entry name" value="ENTH"/>
    <property type="match status" value="1"/>
</dbReference>
<evidence type="ECO:0000259" key="7">
    <source>
        <dbReference type="PROSITE" id="PS50942"/>
    </source>
</evidence>
<feature type="domain" description="I/LWEQ" evidence="8">
    <location>
        <begin position="714"/>
        <end position="955"/>
    </location>
</feature>
<dbReference type="SMART" id="SM00273">
    <property type="entry name" value="ENTH"/>
    <property type="match status" value="1"/>
</dbReference>
<dbReference type="InterPro" id="IPR035964">
    <property type="entry name" value="I/LWEQ_dom_sf"/>
</dbReference>